<evidence type="ECO:0000313" key="11">
    <source>
        <dbReference type="Proteomes" id="UP000275408"/>
    </source>
</evidence>
<dbReference type="Gene3D" id="6.10.140.2220">
    <property type="match status" value="1"/>
</dbReference>
<dbReference type="GO" id="GO:0008168">
    <property type="term" value="F:methyltransferase activity"/>
    <property type="evidence" value="ECO:0007669"/>
    <property type="project" value="UniProtKB-KW"/>
</dbReference>
<dbReference type="Gene3D" id="1.25.40.970">
    <property type="match status" value="1"/>
</dbReference>
<keyword evidence="4" id="KW-0479">Metal-binding</keyword>
<dbReference type="PANTHER" id="PTHR12197:SF251">
    <property type="entry name" value="EG:BACR7C10.4 PROTEIN"/>
    <property type="match status" value="1"/>
</dbReference>
<dbReference type="PANTHER" id="PTHR12197">
    <property type="entry name" value="HISTONE-LYSINE N-METHYLTRANSFERASE SMYD"/>
    <property type="match status" value="1"/>
</dbReference>
<dbReference type="SUPFAM" id="SSF82199">
    <property type="entry name" value="SET domain"/>
    <property type="match status" value="1"/>
</dbReference>
<keyword evidence="6" id="KW-0862">Zinc</keyword>
<dbReference type="GO" id="GO:0008270">
    <property type="term" value="F:zinc ion binding"/>
    <property type="evidence" value="ECO:0007669"/>
    <property type="project" value="UniProtKB-KW"/>
</dbReference>
<evidence type="ECO:0000256" key="2">
    <source>
        <dbReference type="ARBA" id="ARBA00022679"/>
    </source>
</evidence>
<feature type="domain" description="MYND-type" evidence="9">
    <location>
        <begin position="55"/>
        <end position="93"/>
    </location>
</feature>
<evidence type="ECO:0000259" key="9">
    <source>
        <dbReference type="PROSITE" id="PS50865"/>
    </source>
</evidence>
<dbReference type="GO" id="GO:0005634">
    <property type="term" value="C:nucleus"/>
    <property type="evidence" value="ECO:0007669"/>
    <property type="project" value="TreeGrafter"/>
</dbReference>
<evidence type="ECO:0000313" key="10">
    <source>
        <dbReference type="EMBL" id="RMX54671.1"/>
    </source>
</evidence>
<dbReference type="InterPro" id="IPR011990">
    <property type="entry name" value="TPR-like_helical_dom_sf"/>
</dbReference>
<keyword evidence="2" id="KW-0808">Transferase</keyword>
<dbReference type="Gene3D" id="1.10.220.160">
    <property type="match status" value="1"/>
</dbReference>
<keyword evidence="11" id="KW-1185">Reference proteome</keyword>
<dbReference type="Pfam" id="PF00856">
    <property type="entry name" value="SET"/>
    <property type="match status" value="1"/>
</dbReference>
<evidence type="ECO:0000256" key="7">
    <source>
        <dbReference type="PROSITE-ProRule" id="PRU00134"/>
    </source>
</evidence>
<accession>A0A3M6UM04</accession>
<protein>
    <recommendedName>
        <fullName evidence="12">MYND-type domain-containing protein</fullName>
    </recommendedName>
</protein>
<keyword evidence="5 7" id="KW-0863">Zinc-finger</keyword>
<keyword evidence="1" id="KW-0489">Methyltransferase</keyword>
<proteinExistence type="predicted"/>
<evidence type="ECO:0000259" key="8">
    <source>
        <dbReference type="PROSITE" id="PS50280"/>
    </source>
</evidence>
<evidence type="ECO:0000256" key="3">
    <source>
        <dbReference type="ARBA" id="ARBA00022691"/>
    </source>
</evidence>
<dbReference type="Gene3D" id="1.25.40.10">
    <property type="entry name" value="Tetratricopeptide repeat domain"/>
    <property type="match status" value="1"/>
</dbReference>
<dbReference type="Pfam" id="PF01753">
    <property type="entry name" value="zf-MYND"/>
    <property type="match status" value="1"/>
</dbReference>
<evidence type="ECO:0000256" key="4">
    <source>
        <dbReference type="ARBA" id="ARBA00022723"/>
    </source>
</evidence>
<evidence type="ECO:0000256" key="5">
    <source>
        <dbReference type="ARBA" id="ARBA00022771"/>
    </source>
</evidence>
<dbReference type="InterPro" id="IPR002893">
    <property type="entry name" value="Znf_MYND"/>
</dbReference>
<dbReference type="EMBL" id="RCHS01001219">
    <property type="protein sequence ID" value="RMX54671.1"/>
    <property type="molecule type" value="Genomic_DNA"/>
</dbReference>
<dbReference type="InterPro" id="IPR046341">
    <property type="entry name" value="SET_dom_sf"/>
</dbReference>
<gene>
    <name evidence="10" type="ORF">pdam_00009311</name>
</gene>
<dbReference type="GO" id="GO:0032259">
    <property type="term" value="P:methylation"/>
    <property type="evidence" value="ECO:0007669"/>
    <property type="project" value="UniProtKB-KW"/>
</dbReference>
<evidence type="ECO:0000256" key="6">
    <source>
        <dbReference type="ARBA" id="ARBA00022833"/>
    </source>
</evidence>
<dbReference type="InterPro" id="IPR050869">
    <property type="entry name" value="H3K4_H4K5_MeTrfase"/>
</dbReference>
<reference evidence="10 11" key="1">
    <citation type="journal article" date="2018" name="Sci. Rep.">
        <title>Comparative analysis of the Pocillopora damicornis genome highlights role of immune system in coral evolution.</title>
        <authorList>
            <person name="Cunning R."/>
            <person name="Bay R.A."/>
            <person name="Gillette P."/>
            <person name="Baker A.C."/>
            <person name="Traylor-Knowles N."/>
        </authorList>
    </citation>
    <scope>NUCLEOTIDE SEQUENCE [LARGE SCALE GENOMIC DNA]</scope>
    <source>
        <strain evidence="10">RSMAS</strain>
        <tissue evidence="10">Whole animal</tissue>
    </source>
</reference>
<organism evidence="10 11">
    <name type="scientific">Pocillopora damicornis</name>
    <name type="common">Cauliflower coral</name>
    <name type="synonym">Millepora damicornis</name>
    <dbReference type="NCBI Taxonomy" id="46731"/>
    <lineage>
        <taxon>Eukaryota</taxon>
        <taxon>Metazoa</taxon>
        <taxon>Cnidaria</taxon>
        <taxon>Anthozoa</taxon>
        <taxon>Hexacorallia</taxon>
        <taxon>Scleractinia</taxon>
        <taxon>Astrocoeniina</taxon>
        <taxon>Pocilloporidae</taxon>
        <taxon>Pocillopora</taxon>
    </lineage>
</organism>
<dbReference type="PROSITE" id="PS50865">
    <property type="entry name" value="ZF_MYND_2"/>
    <property type="match status" value="1"/>
</dbReference>
<dbReference type="PROSITE" id="PS50280">
    <property type="entry name" value="SET"/>
    <property type="match status" value="1"/>
</dbReference>
<comment type="caution">
    <text evidence="10">The sequence shown here is derived from an EMBL/GenBank/DDBJ whole genome shotgun (WGS) entry which is preliminary data.</text>
</comment>
<dbReference type="Gene3D" id="2.170.270.10">
    <property type="entry name" value="SET domain"/>
    <property type="match status" value="1"/>
</dbReference>
<dbReference type="OrthoDB" id="265717at2759"/>
<sequence length="484" mass="54158">MADAKLCAEVFEIFDSGEQKGRGLRASKSLTPGDKVLESTPLVYVLCNSVRGLCCDFCFAKSEDLQRCSKCKFARYCNRECQKSAWKDHKTECELTLNISPNIPTDLVRLMARITQQEQSAKPSVSSVGSVYSSLVFHSDKFDDQRKEAFSAILVALKLFLGEGDFHKYSDDHLFALFGKISCNSFTICDAELQPLGVGIYEIPSLLNHSCAPNCVAVFNGTKLLIHATENIKQGDELTISYTELLCPSYQRKEDLKSRYSFDCHCVKCNSPLEEDGLMLSLQCSNSHCNGALPRDLAALFAGGGFAACNTCGKQASNKAMVTKAEGNISKSEEALKEIKALEKTDDYNSILDLAENVLDEQRCFFHKLNYSRIGILDKAMDACINLEFWDRALAFGLQTMDAYKLYYPRNHPSVGIQLFRIGKLQVYLDKLKDGFQSLLQAEAILKVTHGNHPLVQELREMIGQTLEELREEQNRKVQGMELI</sequence>
<evidence type="ECO:0008006" key="12">
    <source>
        <dbReference type="Google" id="ProtNLM"/>
    </source>
</evidence>
<dbReference type="SMART" id="SM00317">
    <property type="entry name" value="SET"/>
    <property type="match status" value="1"/>
</dbReference>
<dbReference type="STRING" id="46731.A0A3M6UM04"/>
<dbReference type="FunFam" id="2.170.270.10:FF:000013">
    <property type="entry name" value="Histone-lysine N-methyltransferase SMYD1 isoform 1"/>
    <property type="match status" value="1"/>
</dbReference>
<keyword evidence="3" id="KW-0949">S-adenosyl-L-methionine</keyword>
<evidence type="ECO:0000256" key="1">
    <source>
        <dbReference type="ARBA" id="ARBA00022603"/>
    </source>
</evidence>
<name>A0A3M6UM04_POCDA</name>
<feature type="domain" description="SET" evidence="8">
    <location>
        <begin position="9"/>
        <end position="243"/>
    </location>
</feature>
<dbReference type="AlphaFoldDB" id="A0A3M6UM04"/>
<dbReference type="Proteomes" id="UP000275408">
    <property type="component" value="Unassembled WGS sequence"/>
</dbReference>
<dbReference type="InterPro" id="IPR001214">
    <property type="entry name" value="SET_dom"/>
</dbReference>